<dbReference type="SUPFAM" id="SSF50182">
    <property type="entry name" value="Sm-like ribonucleoproteins"/>
    <property type="match status" value="1"/>
</dbReference>
<dbReference type="PANTHER" id="PTHR43634:SF2">
    <property type="entry name" value="LOW CONDUCTANCE MECHANOSENSITIVE CHANNEL YNAI"/>
    <property type="match status" value="1"/>
</dbReference>
<protein>
    <submittedName>
        <fullName evidence="10">Low conductance mechanosensitive channel YnaI</fullName>
    </submittedName>
</protein>
<evidence type="ECO:0000256" key="4">
    <source>
        <dbReference type="ARBA" id="ARBA00022692"/>
    </source>
</evidence>
<dbReference type="InterPro" id="IPR023408">
    <property type="entry name" value="MscS_beta-dom_sf"/>
</dbReference>
<dbReference type="GO" id="GO:0008381">
    <property type="term" value="F:mechanosensitive monoatomic ion channel activity"/>
    <property type="evidence" value="ECO:0007669"/>
    <property type="project" value="UniProtKB-ARBA"/>
</dbReference>
<evidence type="ECO:0000259" key="9">
    <source>
        <dbReference type="Pfam" id="PF21082"/>
    </source>
</evidence>
<dbReference type="InterPro" id="IPR045042">
    <property type="entry name" value="YnaI-like"/>
</dbReference>
<dbReference type="KEGG" id="pbal:CPBP_00605"/>
<dbReference type="InterPro" id="IPR049278">
    <property type="entry name" value="MS_channel_C"/>
</dbReference>
<accession>A0A7L9RTC1</accession>
<organism evidence="10 11">
    <name type="scientific">Candidatus Bodocaedibacter vickermanii</name>
    <dbReference type="NCBI Taxonomy" id="2741701"/>
    <lineage>
        <taxon>Bacteria</taxon>
        <taxon>Pseudomonadati</taxon>
        <taxon>Pseudomonadota</taxon>
        <taxon>Alphaproteobacteria</taxon>
        <taxon>Holosporales</taxon>
        <taxon>Candidatus Paracaedibacteraceae</taxon>
        <taxon>Candidatus Bodocaedibacter</taxon>
    </lineage>
</organism>
<dbReference type="RefSeq" id="WP_350332576.1">
    <property type="nucleotide sequence ID" value="NZ_CP054719.1"/>
</dbReference>
<dbReference type="Proteomes" id="UP000594001">
    <property type="component" value="Chromosome"/>
</dbReference>
<keyword evidence="11" id="KW-1185">Reference proteome</keyword>
<keyword evidence="6 7" id="KW-0472">Membrane</keyword>
<dbReference type="Gene3D" id="1.10.287.1260">
    <property type="match status" value="1"/>
</dbReference>
<dbReference type="AlphaFoldDB" id="A0A7L9RTC1"/>
<feature type="transmembrane region" description="Helical" evidence="7">
    <location>
        <begin position="102"/>
        <end position="123"/>
    </location>
</feature>
<dbReference type="InterPro" id="IPR011014">
    <property type="entry name" value="MscS_channel_TM-2"/>
</dbReference>
<sequence length="392" mass="43274">MLENLLGKEFYNAYFHYIVGVCILILGVVVANIIVVILRDLLTHEGATPEDKTKVVKLVSKIHFPINLVFIALSIYVVHKLGDFPAKFEPYLLQCVKTTLDISFFMTVYHFVGALVLTRLFKGFGLTINDTIKELLANAVKIVIAVLGVVTVLGNFNINIGPILGGLTLLTTAVALAAKDSIQGLIGSLTVVLEGKFKEGDWVKMGELQGFVENIGIRTTTIRGFDRTLTTVPNDAFVAASVTNFSRITNWEVKEEFVLAHTSTQEQLEKIVASFSEWLANNPDVEADPKKAIILVRVSNLVQHGFNLLVMFYAKTNQWPEHVRVREQCMFQLLKIIEDAGTSLAHPLHTVFLGESAPLDKVIQIASAAVEKKPALAKPETVKKPAVPKEKK</sequence>
<evidence type="ECO:0000256" key="6">
    <source>
        <dbReference type="ARBA" id="ARBA00023136"/>
    </source>
</evidence>
<reference evidence="10 11" key="1">
    <citation type="submission" date="2020-06" db="EMBL/GenBank/DDBJ databases">
        <title>The endosymbiont of the kinetoplastid Bodo saltans is a Paracaedibacter-like alpha-proteobacterium possessing a putative toxin-antitoxin system.</title>
        <authorList>
            <person name="Midha S."/>
            <person name="Rigden D.J."/>
            <person name="Siozios S."/>
            <person name="Hurst G.D.D."/>
            <person name="Jackson A.P."/>
        </authorList>
    </citation>
    <scope>NUCLEOTIDE SEQUENCE [LARGE SCALE GENOMIC DNA]</scope>
    <source>
        <strain evidence="10">Lake Konstanz</strain>
    </source>
</reference>
<dbReference type="SUPFAM" id="SSF82861">
    <property type="entry name" value="Mechanosensitive channel protein MscS (YggB), transmembrane region"/>
    <property type="match status" value="1"/>
</dbReference>
<evidence type="ECO:0000313" key="10">
    <source>
        <dbReference type="EMBL" id="QOL19834.1"/>
    </source>
</evidence>
<evidence type="ECO:0000256" key="3">
    <source>
        <dbReference type="ARBA" id="ARBA00022475"/>
    </source>
</evidence>
<keyword evidence="4 7" id="KW-0812">Transmembrane</keyword>
<comment type="subcellular location">
    <subcellularLocation>
        <location evidence="1">Cell membrane</location>
        <topology evidence="1">Multi-pass membrane protein</topology>
    </subcellularLocation>
</comment>
<dbReference type="InterPro" id="IPR011066">
    <property type="entry name" value="MscS_channel_C_sf"/>
</dbReference>
<dbReference type="InterPro" id="IPR006685">
    <property type="entry name" value="MscS_channel_2nd"/>
</dbReference>
<dbReference type="Gene3D" id="2.30.30.60">
    <property type="match status" value="1"/>
</dbReference>
<feature type="domain" description="Mechanosensitive ion channel MscS" evidence="8">
    <location>
        <begin position="180"/>
        <end position="247"/>
    </location>
</feature>
<dbReference type="Pfam" id="PF21082">
    <property type="entry name" value="MS_channel_3rd"/>
    <property type="match status" value="1"/>
</dbReference>
<feature type="transmembrane region" description="Helical" evidence="7">
    <location>
        <begin position="14"/>
        <end position="42"/>
    </location>
</feature>
<keyword evidence="3" id="KW-1003">Cell membrane</keyword>
<dbReference type="InterPro" id="IPR010920">
    <property type="entry name" value="LSM_dom_sf"/>
</dbReference>
<feature type="transmembrane region" description="Helical" evidence="7">
    <location>
        <begin position="135"/>
        <end position="154"/>
    </location>
</feature>
<comment type="similarity">
    <text evidence="2">Belongs to the MscS (TC 1.A.23) family.</text>
</comment>
<feature type="transmembrane region" description="Helical" evidence="7">
    <location>
        <begin position="62"/>
        <end position="82"/>
    </location>
</feature>
<dbReference type="EMBL" id="CP054719">
    <property type="protein sequence ID" value="QOL19834.1"/>
    <property type="molecule type" value="Genomic_DNA"/>
</dbReference>
<gene>
    <name evidence="10" type="primary">ynaI</name>
    <name evidence="10" type="ORF">CPBP_00605</name>
</gene>
<proteinExistence type="inferred from homology"/>
<dbReference type="GO" id="GO:0005886">
    <property type="term" value="C:plasma membrane"/>
    <property type="evidence" value="ECO:0007669"/>
    <property type="project" value="UniProtKB-SubCell"/>
</dbReference>
<dbReference type="PANTHER" id="PTHR43634">
    <property type="entry name" value="OW CONDUCTANCE MECHANOSENSITIVE CHANNEL"/>
    <property type="match status" value="1"/>
</dbReference>
<evidence type="ECO:0000256" key="1">
    <source>
        <dbReference type="ARBA" id="ARBA00004651"/>
    </source>
</evidence>
<evidence type="ECO:0000259" key="8">
    <source>
        <dbReference type="Pfam" id="PF00924"/>
    </source>
</evidence>
<evidence type="ECO:0000256" key="7">
    <source>
        <dbReference type="SAM" id="Phobius"/>
    </source>
</evidence>
<feature type="domain" description="Mechanosensitive ion channel MscS C-terminal" evidence="9">
    <location>
        <begin position="257"/>
        <end position="341"/>
    </location>
</feature>
<dbReference type="SUPFAM" id="SSF82689">
    <property type="entry name" value="Mechanosensitive channel protein MscS (YggB), C-terminal domain"/>
    <property type="match status" value="1"/>
</dbReference>
<keyword evidence="5 7" id="KW-1133">Transmembrane helix</keyword>
<name>A0A7L9RTC1_9PROT</name>
<evidence type="ECO:0000256" key="2">
    <source>
        <dbReference type="ARBA" id="ARBA00008017"/>
    </source>
</evidence>
<dbReference type="Pfam" id="PF00924">
    <property type="entry name" value="MS_channel_2nd"/>
    <property type="match status" value="1"/>
</dbReference>
<evidence type="ECO:0000313" key="11">
    <source>
        <dbReference type="Proteomes" id="UP000594001"/>
    </source>
</evidence>
<evidence type="ECO:0000256" key="5">
    <source>
        <dbReference type="ARBA" id="ARBA00022989"/>
    </source>
</evidence>